<proteinExistence type="predicted"/>
<dbReference type="Pfam" id="PF08877">
    <property type="entry name" value="MepB-like"/>
    <property type="match status" value="1"/>
</dbReference>
<evidence type="ECO:0000313" key="1">
    <source>
        <dbReference type="EMBL" id="NIJ43738.1"/>
    </source>
</evidence>
<keyword evidence="2" id="KW-1185">Reference proteome</keyword>
<dbReference type="Proteomes" id="UP000745859">
    <property type="component" value="Unassembled WGS sequence"/>
</dbReference>
<comment type="caution">
    <text evidence="1">The sequence shown here is derived from an EMBL/GenBank/DDBJ whole genome shotgun (WGS) entry which is preliminary data.</text>
</comment>
<organism evidence="1 2">
    <name type="scientific">Wenyingzhuangia heitensis</name>
    <dbReference type="NCBI Taxonomy" id="1487859"/>
    <lineage>
        <taxon>Bacteria</taxon>
        <taxon>Pseudomonadati</taxon>
        <taxon>Bacteroidota</taxon>
        <taxon>Flavobacteriia</taxon>
        <taxon>Flavobacteriales</taxon>
        <taxon>Flavobacteriaceae</taxon>
        <taxon>Wenyingzhuangia</taxon>
    </lineage>
</organism>
<name>A0ABX0U4E0_9FLAO</name>
<protein>
    <recommendedName>
        <fullName evidence="3">MepB protein</fullName>
    </recommendedName>
</protein>
<dbReference type="EMBL" id="JAASQL010000001">
    <property type="protein sequence ID" value="NIJ43738.1"/>
    <property type="molecule type" value="Genomic_DNA"/>
</dbReference>
<evidence type="ECO:0008006" key="3">
    <source>
        <dbReference type="Google" id="ProtNLM"/>
    </source>
</evidence>
<dbReference type="InterPro" id="IPR011235">
    <property type="entry name" value="MepB-like"/>
</dbReference>
<gene>
    <name evidence="1" type="ORF">FHR24_000177</name>
</gene>
<reference evidence="1 2" key="1">
    <citation type="submission" date="2020-03" db="EMBL/GenBank/DDBJ databases">
        <title>Genomic Encyclopedia of Type Strains, Phase IV (KMG-IV): sequencing the most valuable type-strain genomes for metagenomic binning, comparative biology and taxonomic classification.</title>
        <authorList>
            <person name="Goeker M."/>
        </authorList>
    </citation>
    <scope>NUCLEOTIDE SEQUENCE [LARGE SCALE GENOMIC DNA]</scope>
    <source>
        <strain evidence="1 2">DSM 101599</strain>
    </source>
</reference>
<dbReference type="PIRSF" id="PIRSF032285">
    <property type="entry name" value="UCP032285"/>
    <property type="match status" value="1"/>
</dbReference>
<dbReference type="InterPro" id="IPR038231">
    <property type="entry name" value="MepB-like_sf"/>
</dbReference>
<evidence type="ECO:0000313" key="2">
    <source>
        <dbReference type="Proteomes" id="UP000745859"/>
    </source>
</evidence>
<accession>A0ABX0U4E0</accession>
<sequence>MDVLLCKIKLKVFDACGLKFDNFFEEKESKEYKASQFTLESRIIKYRTAKKTPKKIGQFVTFYKRNLRGVIEPFYEEDTVDFYFVSVENQEQLGFFMFPKSELIKRGIISTKLREGKRAFRVYSLWDLPTSKQAMATQKWQSNYFYEVTRVVDKSKLVKMF</sequence>
<dbReference type="RefSeq" id="WP_167182508.1">
    <property type="nucleotide sequence ID" value="NZ_JAASQL010000001.1"/>
</dbReference>
<dbReference type="Gene3D" id="3.40.1350.140">
    <property type="entry name" value="MepB-like"/>
    <property type="match status" value="1"/>
</dbReference>